<dbReference type="InterPro" id="IPR013545">
    <property type="entry name" value="T2SS_protein-GspG_C"/>
</dbReference>
<keyword evidence="5" id="KW-0488">Methylation</keyword>
<name>A0A1F7SJ01_9BACT</name>
<dbReference type="InterPro" id="IPR012902">
    <property type="entry name" value="N_methyl_site"/>
</dbReference>
<evidence type="ECO:0000259" key="12">
    <source>
        <dbReference type="Pfam" id="PF08334"/>
    </source>
</evidence>
<keyword evidence="6" id="KW-0997">Cell inner membrane</keyword>
<dbReference type="Gene3D" id="3.30.700.10">
    <property type="entry name" value="Glycoprotein, Type 4 Pilin"/>
    <property type="match status" value="1"/>
</dbReference>
<dbReference type="InterPro" id="IPR010054">
    <property type="entry name" value="Type2_sec_GspG"/>
</dbReference>
<dbReference type="AlphaFoldDB" id="A0A1F7SJ01"/>
<dbReference type="PANTHER" id="PTHR30093:SF44">
    <property type="entry name" value="TYPE II SECRETION SYSTEM CORE PROTEIN G"/>
    <property type="match status" value="1"/>
</dbReference>
<dbReference type="GO" id="GO:0015628">
    <property type="term" value="P:protein secretion by the type II secretion system"/>
    <property type="evidence" value="ECO:0007669"/>
    <property type="project" value="InterPro"/>
</dbReference>
<dbReference type="GO" id="GO:0015627">
    <property type="term" value="C:type II protein secretion system complex"/>
    <property type="evidence" value="ECO:0007669"/>
    <property type="project" value="InterPro"/>
</dbReference>
<evidence type="ECO:0000256" key="3">
    <source>
        <dbReference type="ARBA" id="ARBA00020042"/>
    </source>
</evidence>
<dbReference type="Proteomes" id="UP000178082">
    <property type="component" value="Unassembled WGS sequence"/>
</dbReference>
<evidence type="ECO:0000256" key="5">
    <source>
        <dbReference type="ARBA" id="ARBA00022481"/>
    </source>
</evidence>
<evidence type="ECO:0000256" key="8">
    <source>
        <dbReference type="ARBA" id="ARBA00022989"/>
    </source>
</evidence>
<dbReference type="PRINTS" id="PR00813">
    <property type="entry name" value="BCTERIALGSPG"/>
</dbReference>
<organism evidence="13 14">
    <name type="scientific">Candidatus Schekmanbacteria bacterium RIFCSPLOWO2_12_FULL_38_15</name>
    <dbReference type="NCBI Taxonomy" id="1817883"/>
    <lineage>
        <taxon>Bacteria</taxon>
        <taxon>Candidatus Schekmaniibacteriota</taxon>
    </lineage>
</organism>
<keyword evidence="4" id="KW-1003">Cell membrane</keyword>
<keyword evidence="7 11" id="KW-0812">Transmembrane</keyword>
<keyword evidence="8 11" id="KW-1133">Transmembrane helix</keyword>
<dbReference type="Pfam" id="PF07963">
    <property type="entry name" value="N_methyl"/>
    <property type="match status" value="1"/>
</dbReference>
<evidence type="ECO:0000256" key="1">
    <source>
        <dbReference type="ARBA" id="ARBA00004377"/>
    </source>
</evidence>
<evidence type="ECO:0000256" key="11">
    <source>
        <dbReference type="SAM" id="Phobius"/>
    </source>
</evidence>
<gene>
    <name evidence="13" type="ORF">A3G31_03330</name>
</gene>
<reference evidence="13 14" key="1">
    <citation type="journal article" date="2016" name="Nat. Commun.">
        <title>Thousands of microbial genomes shed light on interconnected biogeochemical processes in an aquifer system.</title>
        <authorList>
            <person name="Anantharaman K."/>
            <person name="Brown C.T."/>
            <person name="Hug L.A."/>
            <person name="Sharon I."/>
            <person name="Castelle C.J."/>
            <person name="Probst A.J."/>
            <person name="Thomas B.C."/>
            <person name="Singh A."/>
            <person name="Wilkins M.J."/>
            <person name="Karaoz U."/>
            <person name="Brodie E.L."/>
            <person name="Williams K.H."/>
            <person name="Hubbard S.S."/>
            <person name="Banfield J.F."/>
        </authorList>
    </citation>
    <scope>NUCLEOTIDE SEQUENCE [LARGE SCALE GENOMIC DNA]</scope>
</reference>
<dbReference type="Pfam" id="PF08334">
    <property type="entry name" value="T2SSG"/>
    <property type="match status" value="1"/>
</dbReference>
<dbReference type="NCBIfam" id="TIGR01710">
    <property type="entry name" value="typeII_sec_gspG"/>
    <property type="match status" value="1"/>
</dbReference>
<evidence type="ECO:0000256" key="10">
    <source>
        <dbReference type="SAM" id="MobiDB-lite"/>
    </source>
</evidence>
<dbReference type="SUPFAM" id="SSF54523">
    <property type="entry name" value="Pili subunits"/>
    <property type="match status" value="1"/>
</dbReference>
<evidence type="ECO:0000256" key="6">
    <source>
        <dbReference type="ARBA" id="ARBA00022519"/>
    </source>
</evidence>
<proteinExistence type="inferred from homology"/>
<feature type="region of interest" description="Disordered" evidence="10">
    <location>
        <begin position="128"/>
        <end position="149"/>
    </location>
</feature>
<feature type="domain" description="Type II secretion system protein GspG C-terminal" evidence="12">
    <location>
        <begin position="34"/>
        <end position="142"/>
    </location>
</feature>
<dbReference type="InterPro" id="IPR000983">
    <property type="entry name" value="Bac_GSPG_pilin"/>
</dbReference>
<protein>
    <recommendedName>
        <fullName evidence="3">Type II secretion system core protein G</fullName>
    </recommendedName>
</protein>
<feature type="transmembrane region" description="Helical" evidence="11">
    <location>
        <begin position="12"/>
        <end position="35"/>
    </location>
</feature>
<sequence>MKKALSSNSGFTFIEIMVVVVIIGILATLVGTAVIGRIDEANIAKAKSDIATLQGSLQLYKLDNGNYPTTEQGLDLLVKPPAETEGSKTWKEGGYIEGGRLPLDSWKNQYQYLSPGVNNPNYDLWSMGKDGESGNEDDIQSWNLDKAWK</sequence>
<evidence type="ECO:0000313" key="14">
    <source>
        <dbReference type="Proteomes" id="UP000178082"/>
    </source>
</evidence>
<comment type="subcellular location">
    <subcellularLocation>
        <location evidence="1">Cell inner membrane</location>
        <topology evidence="1">Single-pass membrane protein</topology>
    </subcellularLocation>
</comment>
<evidence type="ECO:0000256" key="9">
    <source>
        <dbReference type="ARBA" id="ARBA00023136"/>
    </source>
</evidence>
<dbReference type="InterPro" id="IPR045584">
    <property type="entry name" value="Pilin-like"/>
</dbReference>
<dbReference type="EMBL" id="MGDI01000022">
    <property type="protein sequence ID" value="OGL53751.1"/>
    <property type="molecule type" value="Genomic_DNA"/>
</dbReference>
<comment type="similarity">
    <text evidence="2">Belongs to the GSP G family.</text>
</comment>
<evidence type="ECO:0000313" key="13">
    <source>
        <dbReference type="EMBL" id="OGL53751.1"/>
    </source>
</evidence>
<dbReference type="PANTHER" id="PTHR30093">
    <property type="entry name" value="GENERAL SECRETION PATHWAY PROTEIN G"/>
    <property type="match status" value="1"/>
</dbReference>
<accession>A0A1F7SJ01</accession>
<dbReference type="NCBIfam" id="TIGR02532">
    <property type="entry name" value="IV_pilin_GFxxxE"/>
    <property type="match status" value="1"/>
</dbReference>
<comment type="caution">
    <text evidence="13">The sequence shown here is derived from an EMBL/GenBank/DDBJ whole genome shotgun (WGS) entry which is preliminary data.</text>
</comment>
<dbReference type="STRING" id="1817883.A3G31_03330"/>
<keyword evidence="9 11" id="KW-0472">Membrane</keyword>
<evidence type="ECO:0000256" key="2">
    <source>
        <dbReference type="ARBA" id="ARBA00009984"/>
    </source>
</evidence>
<evidence type="ECO:0000256" key="7">
    <source>
        <dbReference type="ARBA" id="ARBA00022692"/>
    </source>
</evidence>
<evidence type="ECO:0000256" key="4">
    <source>
        <dbReference type="ARBA" id="ARBA00022475"/>
    </source>
</evidence>
<dbReference type="GO" id="GO:0005886">
    <property type="term" value="C:plasma membrane"/>
    <property type="evidence" value="ECO:0007669"/>
    <property type="project" value="UniProtKB-SubCell"/>
</dbReference>